<evidence type="ECO:0000256" key="3">
    <source>
        <dbReference type="ARBA" id="ARBA00023004"/>
    </source>
</evidence>
<evidence type="ECO:0000313" key="6">
    <source>
        <dbReference type="EMBL" id="SIP93491.1"/>
    </source>
</evidence>
<evidence type="ECO:0000256" key="4">
    <source>
        <dbReference type="ARBA" id="ARBA00023014"/>
    </source>
</evidence>
<name>A0A1N6NN37_9FLAO</name>
<dbReference type="Gene3D" id="3.10.20.30">
    <property type="match status" value="1"/>
</dbReference>
<dbReference type="SUPFAM" id="SSF54292">
    <property type="entry name" value="2Fe-2S ferredoxin-like"/>
    <property type="match status" value="1"/>
</dbReference>
<keyword evidence="7" id="KW-1185">Reference proteome</keyword>
<keyword evidence="1" id="KW-0001">2Fe-2S</keyword>
<dbReference type="EMBL" id="FTMA01000001">
    <property type="protein sequence ID" value="SIP93491.1"/>
    <property type="molecule type" value="Genomic_DNA"/>
</dbReference>
<gene>
    <name evidence="6" type="ORF">SAMN05421797_10164</name>
</gene>
<sequence>MTDIKIKITDRDGVLHEIDAPTDMNMNLMEVVRSYELAPEGTIGICGGMAMCASCQCYVLSDTELPEMSDDEEAMLSEAFNVKDNSRLGCQLHISEDMEGLEVALAPEEL</sequence>
<evidence type="ECO:0000256" key="2">
    <source>
        <dbReference type="ARBA" id="ARBA00022723"/>
    </source>
</evidence>
<dbReference type="InterPro" id="IPR001055">
    <property type="entry name" value="Adrenodoxin-like"/>
</dbReference>
<dbReference type="GO" id="GO:0140647">
    <property type="term" value="P:P450-containing electron transport chain"/>
    <property type="evidence" value="ECO:0007669"/>
    <property type="project" value="InterPro"/>
</dbReference>
<dbReference type="AlphaFoldDB" id="A0A1N6NN37"/>
<dbReference type="PROSITE" id="PS51085">
    <property type="entry name" value="2FE2S_FER_2"/>
    <property type="match status" value="1"/>
</dbReference>
<feature type="domain" description="2Fe-2S ferredoxin-type" evidence="5">
    <location>
        <begin position="4"/>
        <end position="109"/>
    </location>
</feature>
<dbReference type="GO" id="GO:0051537">
    <property type="term" value="F:2 iron, 2 sulfur cluster binding"/>
    <property type="evidence" value="ECO:0007669"/>
    <property type="project" value="UniProtKB-KW"/>
</dbReference>
<protein>
    <submittedName>
        <fullName evidence="6">Ferredoxin, 2Fe-2S</fullName>
    </submittedName>
</protein>
<keyword evidence="2" id="KW-0479">Metal-binding</keyword>
<dbReference type="GO" id="GO:0009055">
    <property type="term" value="F:electron transfer activity"/>
    <property type="evidence" value="ECO:0007669"/>
    <property type="project" value="TreeGrafter"/>
</dbReference>
<dbReference type="InterPro" id="IPR001041">
    <property type="entry name" value="2Fe-2S_ferredoxin-type"/>
</dbReference>
<accession>A0A1N6NN37</accession>
<dbReference type="PANTHER" id="PTHR23426:SF63">
    <property type="entry name" value="TRANSFER PROTEIN, PUTATIVE-RELATED"/>
    <property type="match status" value="1"/>
</dbReference>
<keyword evidence="4" id="KW-0411">Iron-sulfur</keyword>
<dbReference type="GO" id="GO:0046872">
    <property type="term" value="F:metal ion binding"/>
    <property type="evidence" value="ECO:0007669"/>
    <property type="project" value="UniProtKB-KW"/>
</dbReference>
<dbReference type="STRING" id="228959.SAMN05421797_10164"/>
<organism evidence="6 7">
    <name type="scientific">Maribacter ulvicola</name>
    <dbReference type="NCBI Taxonomy" id="228959"/>
    <lineage>
        <taxon>Bacteria</taxon>
        <taxon>Pseudomonadati</taxon>
        <taxon>Bacteroidota</taxon>
        <taxon>Flavobacteriia</taxon>
        <taxon>Flavobacteriales</taxon>
        <taxon>Flavobacteriaceae</taxon>
        <taxon>Maribacter</taxon>
    </lineage>
</organism>
<keyword evidence="3" id="KW-0408">Iron</keyword>
<evidence type="ECO:0000256" key="1">
    <source>
        <dbReference type="ARBA" id="ARBA00022714"/>
    </source>
</evidence>
<reference evidence="7" key="1">
    <citation type="submission" date="2017-01" db="EMBL/GenBank/DDBJ databases">
        <authorList>
            <person name="Varghese N."/>
            <person name="Submissions S."/>
        </authorList>
    </citation>
    <scope>NUCLEOTIDE SEQUENCE [LARGE SCALE GENOMIC DNA]</scope>
    <source>
        <strain evidence="7">DSM 15366</strain>
    </source>
</reference>
<dbReference type="RefSeq" id="WP_076546342.1">
    <property type="nucleotide sequence ID" value="NZ_FTMA01000001.1"/>
</dbReference>
<evidence type="ECO:0000259" key="5">
    <source>
        <dbReference type="PROSITE" id="PS51085"/>
    </source>
</evidence>
<dbReference type="InterPro" id="IPR012675">
    <property type="entry name" value="Beta-grasp_dom_sf"/>
</dbReference>
<dbReference type="OrthoDB" id="9799640at2"/>
<dbReference type="PANTHER" id="PTHR23426">
    <property type="entry name" value="FERREDOXIN/ADRENODOXIN"/>
    <property type="match status" value="1"/>
</dbReference>
<proteinExistence type="predicted"/>
<evidence type="ECO:0000313" key="7">
    <source>
        <dbReference type="Proteomes" id="UP000186953"/>
    </source>
</evidence>
<dbReference type="Proteomes" id="UP000186953">
    <property type="component" value="Unassembled WGS sequence"/>
</dbReference>
<dbReference type="InterPro" id="IPR036010">
    <property type="entry name" value="2Fe-2S_ferredoxin-like_sf"/>
</dbReference>